<keyword evidence="3" id="KW-0862">Zinc</keyword>
<dbReference type="GO" id="GO:0046872">
    <property type="term" value="F:metal ion binding"/>
    <property type="evidence" value="ECO:0007669"/>
    <property type="project" value="UniProtKB-KW"/>
</dbReference>
<evidence type="ECO:0000313" key="6">
    <source>
        <dbReference type="EMBL" id="EQD72008.1"/>
    </source>
</evidence>
<name>T1BTX5_9ZZZZ</name>
<dbReference type="Gene3D" id="3.40.50.720">
    <property type="entry name" value="NAD(P)-binding Rossmann-like Domain"/>
    <property type="match status" value="1"/>
</dbReference>
<sequence>MWTYNSKDSNTGKTTYGGYSDKIVVDRRFVIKFQSGKNLPGMAPILCAGITTYSPLKKYGVGPGKNVAVAGLGGLGHMAVKIASSMGANVTVFTSSENKINEAKRLGASEVVAFRSRNDLKGKNLSFDLIMDTIPANHDINALMSTLKPNGTLVLVGLPEKSVNYTLSPFILTDSNRSVSGSNIGGIPETQEIVDFCQKHDIRSDVEIIPFNGLDEAYNRITKNDVKYR</sequence>
<organism evidence="6">
    <name type="scientific">mine drainage metagenome</name>
    <dbReference type="NCBI Taxonomy" id="410659"/>
    <lineage>
        <taxon>unclassified sequences</taxon>
        <taxon>metagenomes</taxon>
        <taxon>ecological metagenomes</taxon>
    </lineage>
</organism>
<evidence type="ECO:0000256" key="3">
    <source>
        <dbReference type="ARBA" id="ARBA00022833"/>
    </source>
</evidence>
<reference evidence="6" key="1">
    <citation type="submission" date="2013-08" db="EMBL/GenBank/DDBJ databases">
        <authorList>
            <person name="Mendez C."/>
            <person name="Richter M."/>
            <person name="Ferrer M."/>
            <person name="Sanchez J."/>
        </authorList>
    </citation>
    <scope>NUCLEOTIDE SEQUENCE</scope>
</reference>
<reference evidence="6" key="2">
    <citation type="journal article" date="2014" name="ISME J.">
        <title>Microbial stratification in low pH oxic and suboxic macroscopic growths along an acid mine drainage.</title>
        <authorList>
            <person name="Mendez-Garcia C."/>
            <person name="Mesa V."/>
            <person name="Sprenger R.R."/>
            <person name="Richter M."/>
            <person name="Diez M.S."/>
            <person name="Solano J."/>
            <person name="Bargiela R."/>
            <person name="Golyshina O.V."/>
            <person name="Manteca A."/>
            <person name="Ramos J.L."/>
            <person name="Gallego J.R."/>
            <person name="Llorente I."/>
            <person name="Martins Dos Santos V.A."/>
            <person name="Jensen O.N."/>
            <person name="Pelaez A.I."/>
            <person name="Sanchez J."/>
            <person name="Ferrer M."/>
        </authorList>
    </citation>
    <scope>NUCLEOTIDE SEQUENCE</scope>
</reference>
<dbReference type="Gene3D" id="3.90.180.10">
    <property type="entry name" value="Medium-chain alcohol dehydrogenases, catalytic domain"/>
    <property type="match status" value="1"/>
</dbReference>
<evidence type="ECO:0000256" key="4">
    <source>
        <dbReference type="ARBA" id="ARBA00023002"/>
    </source>
</evidence>
<accession>T1BTX5</accession>
<proteinExistence type="predicted"/>
<feature type="domain" description="Alcohol dehydrogenase-like C-terminal" evidence="5">
    <location>
        <begin position="74"/>
        <end position="198"/>
    </location>
</feature>
<feature type="non-terminal residue" evidence="6">
    <location>
        <position position="229"/>
    </location>
</feature>
<dbReference type="EMBL" id="AUZX01004031">
    <property type="protein sequence ID" value="EQD72008.1"/>
    <property type="molecule type" value="Genomic_DNA"/>
</dbReference>
<keyword evidence="4" id="KW-0560">Oxidoreductase</keyword>
<keyword evidence="2" id="KW-0479">Metal-binding</keyword>
<dbReference type="InterPro" id="IPR013149">
    <property type="entry name" value="ADH-like_C"/>
</dbReference>
<comment type="caution">
    <text evidence="6">The sequence shown here is derived from an EMBL/GenBank/DDBJ whole genome shotgun (WGS) entry which is preliminary data.</text>
</comment>
<dbReference type="AlphaFoldDB" id="T1BTX5"/>
<dbReference type="InterPro" id="IPR036291">
    <property type="entry name" value="NAD(P)-bd_dom_sf"/>
</dbReference>
<dbReference type="FunFam" id="3.40.50.720:FF:000022">
    <property type="entry name" value="Cinnamyl alcohol dehydrogenase"/>
    <property type="match status" value="1"/>
</dbReference>
<protein>
    <submittedName>
        <fullName evidence="6">Zinc-containing alcohol dehydrogenase superfamily</fullName>
    </submittedName>
</protein>
<dbReference type="InterPro" id="IPR047109">
    <property type="entry name" value="CAD-like"/>
</dbReference>
<dbReference type="SUPFAM" id="SSF51735">
    <property type="entry name" value="NAD(P)-binding Rossmann-fold domains"/>
    <property type="match status" value="1"/>
</dbReference>
<evidence type="ECO:0000256" key="2">
    <source>
        <dbReference type="ARBA" id="ARBA00022723"/>
    </source>
</evidence>
<comment type="cofactor">
    <cofactor evidence="1">
        <name>Zn(2+)</name>
        <dbReference type="ChEBI" id="CHEBI:29105"/>
    </cofactor>
</comment>
<evidence type="ECO:0000256" key="1">
    <source>
        <dbReference type="ARBA" id="ARBA00001947"/>
    </source>
</evidence>
<gene>
    <name evidence="6" type="ORF">B1A_05519</name>
</gene>
<dbReference type="CDD" id="cd05283">
    <property type="entry name" value="CAD1"/>
    <property type="match status" value="1"/>
</dbReference>
<evidence type="ECO:0000259" key="5">
    <source>
        <dbReference type="Pfam" id="PF00107"/>
    </source>
</evidence>
<dbReference type="Pfam" id="PF00107">
    <property type="entry name" value="ADH_zinc_N"/>
    <property type="match status" value="1"/>
</dbReference>
<dbReference type="PANTHER" id="PTHR42683">
    <property type="entry name" value="ALDEHYDE REDUCTASE"/>
    <property type="match status" value="1"/>
</dbReference>
<dbReference type="GO" id="GO:0016616">
    <property type="term" value="F:oxidoreductase activity, acting on the CH-OH group of donors, NAD or NADP as acceptor"/>
    <property type="evidence" value="ECO:0007669"/>
    <property type="project" value="InterPro"/>
</dbReference>